<evidence type="ECO:0000259" key="5">
    <source>
        <dbReference type="Pfam" id="PF01850"/>
    </source>
</evidence>
<evidence type="ECO:0000313" key="6">
    <source>
        <dbReference type="EMBL" id="QXN92411.1"/>
    </source>
</evidence>
<dbReference type="InterPro" id="IPR002716">
    <property type="entry name" value="PIN_dom"/>
</dbReference>
<proteinExistence type="predicted"/>
<evidence type="ECO:0000256" key="4">
    <source>
        <dbReference type="ARBA" id="ARBA00022842"/>
    </source>
</evidence>
<accession>A0ABX8RT11</accession>
<dbReference type="CDD" id="cd18692">
    <property type="entry name" value="PIN_VapC-like"/>
    <property type="match status" value="1"/>
</dbReference>
<protein>
    <submittedName>
        <fullName evidence="6">PIN domain-containing protein</fullName>
    </submittedName>
</protein>
<dbReference type="EMBL" id="CP078145">
    <property type="protein sequence ID" value="QXN92411.1"/>
    <property type="molecule type" value="Genomic_DNA"/>
</dbReference>
<keyword evidence="4" id="KW-0460">Magnesium</keyword>
<name>A0ABX8RT11_NOCIO</name>
<gene>
    <name evidence="6" type="ORF">KV110_04460</name>
</gene>
<dbReference type="RefSeq" id="WP_218473670.1">
    <property type="nucleotide sequence ID" value="NZ_BAABJN010000005.1"/>
</dbReference>
<dbReference type="Proteomes" id="UP000694257">
    <property type="component" value="Chromosome"/>
</dbReference>
<reference evidence="6 7" key="1">
    <citation type="submission" date="2021-07" db="EMBL/GenBank/DDBJ databases">
        <title>Whole Genome Sequence of Nocardia Iowensis.</title>
        <authorList>
            <person name="Lamm A."/>
            <person name="Collins-Fairclough A.M."/>
            <person name="Bunk B."/>
            <person name="Sproer C."/>
        </authorList>
    </citation>
    <scope>NUCLEOTIDE SEQUENCE [LARGE SCALE GENOMIC DNA]</scope>
    <source>
        <strain evidence="6 7">NRRL 5646</strain>
    </source>
</reference>
<keyword evidence="1" id="KW-0540">Nuclease</keyword>
<organism evidence="6 7">
    <name type="scientific">Nocardia iowensis</name>
    <dbReference type="NCBI Taxonomy" id="204891"/>
    <lineage>
        <taxon>Bacteria</taxon>
        <taxon>Bacillati</taxon>
        <taxon>Actinomycetota</taxon>
        <taxon>Actinomycetes</taxon>
        <taxon>Mycobacteriales</taxon>
        <taxon>Nocardiaceae</taxon>
        <taxon>Nocardia</taxon>
    </lineage>
</organism>
<keyword evidence="3" id="KW-0378">Hydrolase</keyword>
<dbReference type="Pfam" id="PF01850">
    <property type="entry name" value="PIN"/>
    <property type="match status" value="1"/>
</dbReference>
<evidence type="ECO:0000256" key="1">
    <source>
        <dbReference type="ARBA" id="ARBA00022722"/>
    </source>
</evidence>
<sequence length="144" mass="16307">MSAERVFVDTNVLLYAYEAGIDRRSVIAREVLAGLWDRKVGVLSTQVLQEFYSVATRKFTPRLTAAEARRIVAVYSEWCAIDMDPLVVVNASFLQETHKVSWWDALIIEAAAQSGAKYLLSEDLQHGRNFAGLEVRNPFRDRAE</sequence>
<keyword evidence="2" id="KW-0479">Metal-binding</keyword>
<evidence type="ECO:0000256" key="3">
    <source>
        <dbReference type="ARBA" id="ARBA00022801"/>
    </source>
</evidence>
<feature type="domain" description="PIN" evidence="5">
    <location>
        <begin position="6"/>
        <end position="124"/>
    </location>
</feature>
<evidence type="ECO:0000256" key="2">
    <source>
        <dbReference type="ARBA" id="ARBA00022723"/>
    </source>
</evidence>
<keyword evidence="7" id="KW-1185">Reference proteome</keyword>
<evidence type="ECO:0000313" key="7">
    <source>
        <dbReference type="Proteomes" id="UP000694257"/>
    </source>
</evidence>